<keyword evidence="2" id="KW-1185">Reference proteome</keyword>
<organism evidence="1 2">
    <name type="scientific">Halosimplex litoreum</name>
    <dbReference type="NCBI Taxonomy" id="1198301"/>
    <lineage>
        <taxon>Archaea</taxon>
        <taxon>Methanobacteriati</taxon>
        <taxon>Methanobacteriota</taxon>
        <taxon>Stenosarchaea group</taxon>
        <taxon>Halobacteria</taxon>
        <taxon>Halobacteriales</taxon>
        <taxon>Haloarculaceae</taxon>
        <taxon>Halosimplex</taxon>
    </lineage>
</organism>
<dbReference type="AlphaFoldDB" id="A0A7T3FWM9"/>
<sequence>MDRYFEHSRYYLERAVRTARTGVREEVASVGKRVRSLVGREREPEPGRFETVRSKFETVSARVRDETVAVVAETRESVVDYGSGEPRRSSDRGKQFLRAGLVYRRVSGLVI</sequence>
<dbReference type="Pfam" id="PF24430">
    <property type="entry name" value="DUF7553"/>
    <property type="match status" value="1"/>
</dbReference>
<reference evidence="1 2" key="1">
    <citation type="submission" date="2020-12" db="EMBL/GenBank/DDBJ databases">
        <title>Halosimplex halophilum sp. nov. and Halosimplex salinum sp. nov., two new members of the genus Halosimplex.</title>
        <authorList>
            <person name="Cui H.L."/>
        </authorList>
    </citation>
    <scope>NUCLEOTIDE SEQUENCE [LARGE SCALE GENOMIC DNA]</scope>
    <source>
        <strain evidence="1 2">YGH94</strain>
    </source>
</reference>
<dbReference type="RefSeq" id="WP_198060875.1">
    <property type="nucleotide sequence ID" value="NZ_CP065856.1"/>
</dbReference>
<dbReference type="EMBL" id="CP065856">
    <property type="protein sequence ID" value="QPV62058.1"/>
    <property type="molecule type" value="Genomic_DNA"/>
</dbReference>
<dbReference type="InterPro" id="IPR055975">
    <property type="entry name" value="DUF7553"/>
</dbReference>
<accession>A0A7T3FWM9</accession>
<gene>
    <name evidence="1" type="ORF">I7X12_15070</name>
</gene>
<name>A0A7T3FWM9_9EURY</name>
<evidence type="ECO:0000313" key="2">
    <source>
        <dbReference type="Proteomes" id="UP000595001"/>
    </source>
</evidence>
<evidence type="ECO:0000313" key="1">
    <source>
        <dbReference type="EMBL" id="QPV62058.1"/>
    </source>
</evidence>
<dbReference type="KEGG" id="hlt:I7X12_15070"/>
<dbReference type="OrthoDB" id="206274at2157"/>
<dbReference type="GeneID" id="60589841"/>
<protein>
    <submittedName>
        <fullName evidence="1">Uncharacterized protein</fullName>
    </submittedName>
</protein>
<proteinExistence type="predicted"/>
<dbReference type="Proteomes" id="UP000595001">
    <property type="component" value="Chromosome"/>
</dbReference>